<dbReference type="Pfam" id="PF13489">
    <property type="entry name" value="Methyltransf_23"/>
    <property type="match status" value="1"/>
</dbReference>
<dbReference type="AlphaFoldDB" id="A0A1H5VAI4"/>
<organism evidence="1 2">
    <name type="scientific">Algoriphagus boritolerans DSM 17298 = JCM 18970</name>
    <dbReference type="NCBI Taxonomy" id="1120964"/>
    <lineage>
        <taxon>Bacteria</taxon>
        <taxon>Pseudomonadati</taxon>
        <taxon>Bacteroidota</taxon>
        <taxon>Cytophagia</taxon>
        <taxon>Cytophagales</taxon>
        <taxon>Cyclobacteriaceae</taxon>
        <taxon>Algoriphagus</taxon>
    </lineage>
</organism>
<sequence length="269" mass="31885">MNRIKTIESEIFELNQPNEVEYFRFHKRRYERFESFLSLNFPVDSRYEKLKALDIGSHYLHSSTIMSEMDFEVDGMDVSVFWDMDFVKNRGSKFGITPIVENDLAKMPEFQSVHDTYDLIVFTEIFEHITFNPIQLWKTIYQILKPGGKIYISTPNSLALASWVRNFKHLITLQSVGITVDDIISKVTYGHHWKEYSAQEIKTYFATLSDDFQITINPYHYKEHKLKPPHLAFKVLSRLGNLTQKFAEELEVIVELKEKKFWKKELSEY</sequence>
<dbReference type="OrthoDB" id="1523195at2"/>
<accession>A0A1H5VAI4</accession>
<dbReference type="EMBL" id="FNVR01000006">
    <property type="protein sequence ID" value="SEF83791.1"/>
    <property type="molecule type" value="Genomic_DNA"/>
</dbReference>
<keyword evidence="1" id="KW-0830">Ubiquinone</keyword>
<dbReference type="Gene3D" id="3.40.50.150">
    <property type="entry name" value="Vaccinia Virus protein VP39"/>
    <property type="match status" value="1"/>
</dbReference>
<dbReference type="STRING" id="1120964.GCA_001313265_01620"/>
<dbReference type="GO" id="GO:0032259">
    <property type="term" value="P:methylation"/>
    <property type="evidence" value="ECO:0007669"/>
    <property type="project" value="UniProtKB-KW"/>
</dbReference>
<dbReference type="GO" id="GO:0008168">
    <property type="term" value="F:methyltransferase activity"/>
    <property type="evidence" value="ECO:0007669"/>
    <property type="project" value="UniProtKB-KW"/>
</dbReference>
<dbReference type="RefSeq" id="WP_103924269.1">
    <property type="nucleotide sequence ID" value="NZ_FNVR01000006.1"/>
</dbReference>
<evidence type="ECO:0000313" key="2">
    <source>
        <dbReference type="Proteomes" id="UP000236736"/>
    </source>
</evidence>
<proteinExistence type="predicted"/>
<name>A0A1H5VAI4_9BACT</name>
<protein>
    <submittedName>
        <fullName evidence="1">2-polyprenyl-6-hydroxyphenyl methylase / 3-demethylubiquinone-9 3-methyltransferase</fullName>
    </submittedName>
</protein>
<dbReference type="InterPro" id="IPR029063">
    <property type="entry name" value="SAM-dependent_MTases_sf"/>
</dbReference>
<keyword evidence="1" id="KW-0808">Transferase</keyword>
<keyword evidence="1" id="KW-0489">Methyltransferase</keyword>
<dbReference type="Proteomes" id="UP000236736">
    <property type="component" value="Unassembled WGS sequence"/>
</dbReference>
<reference evidence="2" key="1">
    <citation type="submission" date="2016-10" db="EMBL/GenBank/DDBJ databases">
        <authorList>
            <person name="Varghese N."/>
            <person name="Submissions S."/>
        </authorList>
    </citation>
    <scope>NUCLEOTIDE SEQUENCE [LARGE SCALE GENOMIC DNA]</scope>
    <source>
        <strain evidence="2">DSM 17298</strain>
    </source>
</reference>
<evidence type="ECO:0000313" key="1">
    <source>
        <dbReference type="EMBL" id="SEF83791.1"/>
    </source>
</evidence>
<dbReference type="SUPFAM" id="SSF53335">
    <property type="entry name" value="S-adenosyl-L-methionine-dependent methyltransferases"/>
    <property type="match status" value="1"/>
</dbReference>
<gene>
    <name evidence="1" type="ORF">SAMN03080598_01595</name>
</gene>
<keyword evidence="2" id="KW-1185">Reference proteome</keyword>